<dbReference type="Proteomes" id="UP001150538">
    <property type="component" value="Unassembled WGS sequence"/>
</dbReference>
<dbReference type="AlphaFoldDB" id="A0A9W7ZVB1"/>
<organism evidence="4 5">
    <name type="scientific">Mycoemilia scoparia</name>
    <dbReference type="NCBI Taxonomy" id="417184"/>
    <lineage>
        <taxon>Eukaryota</taxon>
        <taxon>Fungi</taxon>
        <taxon>Fungi incertae sedis</taxon>
        <taxon>Zoopagomycota</taxon>
        <taxon>Kickxellomycotina</taxon>
        <taxon>Kickxellomycetes</taxon>
        <taxon>Kickxellales</taxon>
        <taxon>Kickxellaceae</taxon>
        <taxon>Mycoemilia</taxon>
    </lineage>
</organism>
<sequence length="68" mass="7783">PTASAAAAAETTTTAATQEDFSEYDGDDYEEEYDDIPKRLYLCWNCNKYFDSVDALAKHDEYCFEHIN</sequence>
<feature type="domain" description="C2H2-type" evidence="3">
    <location>
        <begin position="41"/>
        <end position="68"/>
    </location>
</feature>
<evidence type="ECO:0000313" key="5">
    <source>
        <dbReference type="Proteomes" id="UP001150538"/>
    </source>
</evidence>
<feature type="non-terminal residue" evidence="4">
    <location>
        <position position="1"/>
    </location>
</feature>
<proteinExistence type="predicted"/>
<evidence type="ECO:0000256" key="2">
    <source>
        <dbReference type="SAM" id="MobiDB-lite"/>
    </source>
</evidence>
<evidence type="ECO:0000313" key="4">
    <source>
        <dbReference type="EMBL" id="KAJ1913303.1"/>
    </source>
</evidence>
<accession>A0A9W7ZVB1</accession>
<dbReference type="PROSITE" id="PS50157">
    <property type="entry name" value="ZINC_FINGER_C2H2_2"/>
    <property type="match status" value="1"/>
</dbReference>
<keyword evidence="1" id="KW-0862">Zinc</keyword>
<feature type="region of interest" description="Disordered" evidence="2">
    <location>
        <begin position="1"/>
        <end position="20"/>
    </location>
</feature>
<comment type="caution">
    <text evidence="4">The sequence shown here is derived from an EMBL/GenBank/DDBJ whole genome shotgun (WGS) entry which is preliminary data.</text>
</comment>
<dbReference type="EMBL" id="JANBPU010000271">
    <property type="protein sequence ID" value="KAJ1913303.1"/>
    <property type="molecule type" value="Genomic_DNA"/>
</dbReference>
<dbReference type="InterPro" id="IPR013087">
    <property type="entry name" value="Znf_C2H2_type"/>
</dbReference>
<keyword evidence="1" id="KW-0863">Zinc-finger</keyword>
<dbReference type="GO" id="GO:0008270">
    <property type="term" value="F:zinc ion binding"/>
    <property type="evidence" value="ECO:0007669"/>
    <property type="project" value="UniProtKB-KW"/>
</dbReference>
<protein>
    <recommendedName>
        <fullName evidence="3">C2H2-type domain-containing protein</fullName>
    </recommendedName>
</protein>
<keyword evidence="1" id="KW-0479">Metal-binding</keyword>
<evidence type="ECO:0000259" key="3">
    <source>
        <dbReference type="PROSITE" id="PS50157"/>
    </source>
</evidence>
<reference evidence="4" key="1">
    <citation type="submission" date="2022-07" db="EMBL/GenBank/DDBJ databases">
        <title>Phylogenomic reconstructions and comparative analyses of Kickxellomycotina fungi.</title>
        <authorList>
            <person name="Reynolds N.K."/>
            <person name="Stajich J.E."/>
            <person name="Barry K."/>
            <person name="Grigoriev I.V."/>
            <person name="Crous P."/>
            <person name="Smith M.E."/>
        </authorList>
    </citation>
    <scope>NUCLEOTIDE SEQUENCE</scope>
    <source>
        <strain evidence="4">NBRC 100468</strain>
    </source>
</reference>
<name>A0A9W7ZVB1_9FUNG</name>
<gene>
    <name evidence="4" type="ORF">H4219_005262</name>
</gene>
<keyword evidence="5" id="KW-1185">Reference proteome</keyword>
<evidence type="ECO:0000256" key="1">
    <source>
        <dbReference type="PROSITE-ProRule" id="PRU00042"/>
    </source>
</evidence>
<feature type="compositionally biased region" description="Low complexity" evidence="2">
    <location>
        <begin position="1"/>
        <end position="19"/>
    </location>
</feature>